<reference evidence="1" key="1">
    <citation type="journal article" date="2023" name="Mol. Phylogenet. Evol.">
        <title>Genome-scale phylogeny and comparative genomics of the fungal order Sordariales.</title>
        <authorList>
            <person name="Hensen N."/>
            <person name="Bonometti L."/>
            <person name="Westerberg I."/>
            <person name="Brannstrom I.O."/>
            <person name="Guillou S."/>
            <person name="Cros-Aarteil S."/>
            <person name="Calhoun S."/>
            <person name="Haridas S."/>
            <person name="Kuo A."/>
            <person name="Mondo S."/>
            <person name="Pangilinan J."/>
            <person name="Riley R."/>
            <person name="LaButti K."/>
            <person name="Andreopoulos B."/>
            <person name="Lipzen A."/>
            <person name="Chen C."/>
            <person name="Yan M."/>
            <person name="Daum C."/>
            <person name="Ng V."/>
            <person name="Clum A."/>
            <person name="Steindorff A."/>
            <person name="Ohm R.A."/>
            <person name="Martin F."/>
            <person name="Silar P."/>
            <person name="Natvig D.O."/>
            <person name="Lalanne C."/>
            <person name="Gautier V."/>
            <person name="Ament-Velasquez S.L."/>
            <person name="Kruys A."/>
            <person name="Hutchinson M.I."/>
            <person name="Powell A.J."/>
            <person name="Barry K."/>
            <person name="Miller A.N."/>
            <person name="Grigoriev I.V."/>
            <person name="Debuchy R."/>
            <person name="Gladieux P."/>
            <person name="Hiltunen Thoren M."/>
            <person name="Johannesson H."/>
        </authorList>
    </citation>
    <scope>NUCLEOTIDE SEQUENCE</scope>
    <source>
        <strain evidence="1">CBS 508.74</strain>
    </source>
</reference>
<dbReference type="EMBL" id="MU853358">
    <property type="protein sequence ID" value="KAK4109071.1"/>
    <property type="molecule type" value="Genomic_DNA"/>
</dbReference>
<evidence type="ECO:0000313" key="1">
    <source>
        <dbReference type="EMBL" id="KAK4109071.1"/>
    </source>
</evidence>
<reference evidence="1" key="2">
    <citation type="submission" date="2023-05" db="EMBL/GenBank/DDBJ databases">
        <authorList>
            <consortium name="Lawrence Berkeley National Laboratory"/>
            <person name="Steindorff A."/>
            <person name="Hensen N."/>
            <person name="Bonometti L."/>
            <person name="Westerberg I."/>
            <person name="Brannstrom I.O."/>
            <person name="Guillou S."/>
            <person name="Cros-Aarteil S."/>
            <person name="Calhoun S."/>
            <person name="Haridas S."/>
            <person name="Kuo A."/>
            <person name="Mondo S."/>
            <person name="Pangilinan J."/>
            <person name="Riley R."/>
            <person name="Labutti K."/>
            <person name="Andreopoulos B."/>
            <person name="Lipzen A."/>
            <person name="Chen C."/>
            <person name="Yanf M."/>
            <person name="Daum C."/>
            <person name="Ng V."/>
            <person name="Clum A."/>
            <person name="Ohm R."/>
            <person name="Martin F."/>
            <person name="Silar P."/>
            <person name="Natvig D."/>
            <person name="Lalanne C."/>
            <person name="Gautier V."/>
            <person name="Ament-Velasquez S.L."/>
            <person name="Kruys A."/>
            <person name="Hutchinson M.I."/>
            <person name="Powell A.J."/>
            <person name="Barry K."/>
            <person name="Miller A.N."/>
            <person name="Grigoriev I.V."/>
            <person name="Debuchy R."/>
            <person name="Gladieux P."/>
            <person name="Thoren M.H."/>
            <person name="Johannesson H."/>
        </authorList>
    </citation>
    <scope>NUCLEOTIDE SEQUENCE</scope>
    <source>
        <strain evidence="1">CBS 508.74</strain>
    </source>
</reference>
<sequence>MNRQQPPSRPLSTSARVHPSYLPYLHNASRNGMKSIKWVPPLVAVVGAGYGIASYREAQGSQRLAAAEQAEAERRRRNAALADAYGDRSSLEELERAIKVYEAQQRSDS</sequence>
<dbReference type="RefSeq" id="XP_064666641.1">
    <property type="nucleotide sequence ID" value="XM_064813843.1"/>
</dbReference>
<comment type="caution">
    <text evidence="1">The sequence shown here is derived from an EMBL/GenBank/DDBJ whole genome shotgun (WGS) entry which is preliminary data.</text>
</comment>
<evidence type="ECO:0000313" key="2">
    <source>
        <dbReference type="Proteomes" id="UP001302812"/>
    </source>
</evidence>
<name>A0AAN6QG99_9PEZI</name>
<accession>A0AAN6QG99</accession>
<dbReference type="GeneID" id="89937968"/>
<proteinExistence type="predicted"/>
<protein>
    <submittedName>
        <fullName evidence="1">Uncharacterized protein</fullName>
    </submittedName>
</protein>
<keyword evidence="2" id="KW-1185">Reference proteome</keyword>
<gene>
    <name evidence="1" type="ORF">N656DRAFT_771246</name>
</gene>
<dbReference type="Proteomes" id="UP001302812">
    <property type="component" value="Unassembled WGS sequence"/>
</dbReference>
<organism evidence="1 2">
    <name type="scientific">Canariomyces notabilis</name>
    <dbReference type="NCBI Taxonomy" id="2074819"/>
    <lineage>
        <taxon>Eukaryota</taxon>
        <taxon>Fungi</taxon>
        <taxon>Dikarya</taxon>
        <taxon>Ascomycota</taxon>
        <taxon>Pezizomycotina</taxon>
        <taxon>Sordariomycetes</taxon>
        <taxon>Sordariomycetidae</taxon>
        <taxon>Sordariales</taxon>
        <taxon>Chaetomiaceae</taxon>
        <taxon>Canariomyces</taxon>
    </lineage>
</organism>
<dbReference type="AlphaFoldDB" id="A0AAN6QG99"/>